<dbReference type="GO" id="GO:0005654">
    <property type="term" value="C:nucleoplasm"/>
    <property type="evidence" value="ECO:0007669"/>
    <property type="project" value="UniProtKB-SubCell"/>
</dbReference>
<evidence type="ECO:0000313" key="9">
    <source>
        <dbReference type="Proteomes" id="UP000324800"/>
    </source>
</evidence>
<keyword evidence="5" id="KW-0690">Ribosome biogenesis</keyword>
<evidence type="ECO:0000256" key="4">
    <source>
        <dbReference type="ARBA" id="ARBA00018339"/>
    </source>
</evidence>
<evidence type="ECO:0000256" key="7">
    <source>
        <dbReference type="SAM" id="MobiDB-lite"/>
    </source>
</evidence>
<organism evidence="8 9">
    <name type="scientific">Streblomastix strix</name>
    <dbReference type="NCBI Taxonomy" id="222440"/>
    <lineage>
        <taxon>Eukaryota</taxon>
        <taxon>Metamonada</taxon>
        <taxon>Preaxostyla</taxon>
        <taxon>Oxymonadida</taxon>
        <taxon>Streblomastigidae</taxon>
        <taxon>Streblomastix</taxon>
    </lineage>
</organism>
<dbReference type="GO" id="GO:0006364">
    <property type="term" value="P:rRNA processing"/>
    <property type="evidence" value="ECO:0007669"/>
    <property type="project" value="TreeGrafter"/>
</dbReference>
<protein>
    <recommendedName>
        <fullName evidence="4">Ribosome biogenesis protein NOP53</fullName>
    </recommendedName>
</protein>
<proteinExistence type="inferred from homology"/>
<keyword evidence="6" id="KW-0539">Nucleus</keyword>
<comment type="caution">
    <text evidence="8">The sequence shown here is derived from an EMBL/GenBank/DDBJ whole genome shotgun (WGS) entry which is preliminary data.</text>
</comment>
<evidence type="ECO:0000256" key="1">
    <source>
        <dbReference type="ARBA" id="ARBA00004604"/>
    </source>
</evidence>
<name>A0A5J4WW69_9EUKA</name>
<dbReference type="Proteomes" id="UP000324800">
    <property type="component" value="Unassembled WGS sequence"/>
</dbReference>
<dbReference type="GO" id="GO:0000027">
    <property type="term" value="P:ribosomal large subunit assembly"/>
    <property type="evidence" value="ECO:0007669"/>
    <property type="project" value="TreeGrafter"/>
</dbReference>
<dbReference type="GO" id="GO:0008097">
    <property type="term" value="F:5S rRNA binding"/>
    <property type="evidence" value="ECO:0007669"/>
    <property type="project" value="TreeGrafter"/>
</dbReference>
<dbReference type="Pfam" id="PF07767">
    <property type="entry name" value="Nop53"/>
    <property type="match status" value="1"/>
</dbReference>
<sequence>MKKCEITDIWADAATQSDLRGKNLPKKKTKRILMTPIMAYEPPKRNKIDSLIPEEIGAFLPTSAASYNPDSNLRMEAVSHAVKKIKKTEKDERKLKRDIQYIAQDKGVDLEMDTLADLITGDFDSDNEEENQKTKEEQKQAEIQLRNEQKEIDKNRKQRKREKKQQKIKENTKNNFNNQLQEARRIFAGQKKQEENIKKRAALLKKMMKRGKITSLGMQFAKLKAAKRLLINNKVKKSVQKVIHKKIGKFVFIDKHAAKKAERPTKYGNRTMKAEPEEVLLESQIPNTLRQLTPSSNILVDYQKMLEGEGLTIPPKWNRTDKKPKIRHRSYKQIKRQSALTSFLKDRKVI</sequence>
<dbReference type="AlphaFoldDB" id="A0A5J4WW69"/>
<feature type="compositionally biased region" description="Basic and acidic residues" evidence="7">
    <location>
        <begin position="130"/>
        <end position="155"/>
    </location>
</feature>
<accession>A0A5J4WW69</accession>
<comment type="similarity">
    <text evidence="3">Belongs to the NOP53 family.</text>
</comment>
<dbReference type="PANTHER" id="PTHR14211:SF7">
    <property type="entry name" value="RIBOSOME BIOGENESIS PROTEIN NOP53"/>
    <property type="match status" value="1"/>
</dbReference>
<evidence type="ECO:0000256" key="3">
    <source>
        <dbReference type="ARBA" id="ARBA00008838"/>
    </source>
</evidence>
<evidence type="ECO:0000256" key="2">
    <source>
        <dbReference type="ARBA" id="ARBA00004642"/>
    </source>
</evidence>
<dbReference type="GO" id="GO:0005730">
    <property type="term" value="C:nucleolus"/>
    <property type="evidence" value="ECO:0007669"/>
    <property type="project" value="UniProtKB-SubCell"/>
</dbReference>
<evidence type="ECO:0000256" key="5">
    <source>
        <dbReference type="ARBA" id="ARBA00022517"/>
    </source>
</evidence>
<feature type="region of interest" description="Disordered" evidence="7">
    <location>
        <begin position="121"/>
        <end position="179"/>
    </location>
</feature>
<dbReference type="EMBL" id="SNRW01000891">
    <property type="protein sequence ID" value="KAA6398746.1"/>
    <property type="molecule type" value="Genomic_DNA"/>
</dbReference>
<reference evidence="8 9" key="1">
    <citation type="submission" date="2019-03" db="EMBL/GenBank/DDBJ databases">
        <title>Single cell metagenomics reveals metabolic interactions within the superorganism composed of flagellate Streblomastix strix and complex community of Bacteroidetes bacteria on its surface.</title>
        <authorList>
            <person name="Treitli S.C."/>
            <person name="Kolisko M."/>
            <person name="Husnik F."/>
            <person name="Keeling P."/>
            <person name="Hampl V."/>
        </authorList>
    </citation>
    <scope>NUCLEOTIDE SEQUENCE [LARGE SCALE GENOMIC DNA]</scope>
    <source>
        <strain evidence="8">ST1C</strain>
    </source>
</reference>
<dbReference type="InterPro" id="IPR011687">
    <property type="entry name" value="Nop53/GLTSCR2"/>
</dbReference>
<evidence type="ECO:0000313" key="8">
    <source>
        <dbReference type="EMBL" id="KAA6398746.1"/>
    </source>
</evidence>
<gene>
    <name evidence="8" type="ORF">EZS28_005730</name>
</gene>
<comment type="subcellular location">
    <subcellularLocation>
        <location evidence="1">Nucleus</location>
        <location evidence="1">Nucleolus</location>
    </subcellularLocation>
    <subcellularLocation>
        <location evidence="2">Nucleus</location>
        <location evidence="2">Nucleoplasm</location>
    </subcellularLocation>
</comment>
<dbReference type="PANTHER" id="PTHR14211">
    <property type="entry name" value="GLIOMA SUPPRESSOR CANDIDATE REGION GENE 2"/>
    <property type="match status" value="1"/>
</dbReference>
<evidence type="ECO:0000256" key="6">
    <source>
        <dbReference type="ARBA" id="ARBA00023242"/>
    </source>
</evidence>